<dbReference type="SUPFAM" id="SSF55729">
    <property type="entry name" value="Acyl-CoA N-acyltransferases (Nat)"/>
    <property type="match status" value="1"/>
</dbReference>
<dbReference type="RefSeq" id="WP_370564506.1">
    <property type="nucleotide sequence ID" value="NZ_JBFWIB010000008.1"/>
</dbReference>
<evidence type="ECO:0000313" key="4">
    <source>
        <dbReference type="EMBL" id="MEZ0474841.1"/>
    </source>
</evidence>
<keyword evidence="5" id="KW-1185">Reference proteome</keyword>
<dbReference type="Pfam" id="PF00583">
    <property type="entry name" value="Acetyltransf_1"/>
    <property type="match status" value="1"/>
</dbReference>
<dbReference type="InterPro" id="IPR016181">
    <property type="entry name" value="Acyl_CoA_acyltransferase"/>
</dbReference>
<dbReference type="InterPro" id="IPR000182">
    <property type="entry name" value="GNAT_dom"/>
</dbReference>
<dbReference type="PANTHER" id="PTHR43877:SF2">
    <property type="entry name" value="AMINOALKYLPHOSPHONATE N-ACETYLTRANSFERASE-RELATED"/>
    <property type="match status" value="1"/>
</dbReference>
<dbReference type="InterPro" id="IPR050832">
    <property type="entry name" value="Bact_Acetyltransf"/>
</dbReference>
<sequence length="111" mass="12307">MPPAGLFLVARLDGEPVGCGALKVTGSDIGEIKRMWIAPSARGLGIAQRLLETLENHAVALGVDTLQLDTNRALTEARALYARNGYREIPPYNDNPYAHHWFEKRGLRRRA</sequence>
<feature type="domain" description="N-acetyltransferase" evidence="3">
    <location>
        <begin position="1"/>
        <end position="108"/>
    </location>
</feature>
<dbReference type="Gene3D" id="3.40.630.30">
    <property type="match status" value="1"/>
</dbReference>
<gene>
    <name evidence="4" type="ORF">AB6713_09440</name>
</gene>
<keyword evidence="2 4" id="KW-0012">Acyltransferase</keyword>
<evidence type="ECO:0000256" key="1">
    <source>
        <dbReference type="ARBA" id="ARBA00022679"/>
    </source>
</evidence>
<evidence type="ECO:0000313" key="5">
    <source>
        <dbReference type="Proteomes" id="UP001566331"/>
    </source>
</evidence>
<reference evidence="4 5" key="1">
    <citation type="submission" date="2024-07" db="EMBL/GenBank/DDBJ databases">
        <title>Luteimonas salilacus sp. nov., isolated from the shore soil of Salt Lake in Tibet of China.</title>
        <authorList>
            <person name="Zhang X."/>
            <person name="Li A."/>
        </authorList>
    </citation>
    <scope>NUCLEOTIDE SEQUENCE [LARGE SCALE GENOMIC DNA]</scope>
    <source>
        <strain evidence="4 5">B3-2-R+30</strain>
    </source>
</reference>
<dbReference type="GO" id="GO:0016746">
    <property type="term" value="F:acyltransferase activity"/>
    <property type="evidence" value="ECO:0007669"/>
    <property type="project" value="UniProtKB-KW"/>
</dbReference>
<keyword evidence="1 4" id="KW-0808">Transferase</keyword>
<accession>A0ABV4HQ19</accession>
<protein>
    <submittedName>
        <fullName evidence="4">GNAT family N-acetyltransferase</fullName>
        <ecNumber evidence="4">2.3.-.-</ecNumber>
    </submittedName>
</protein>
<name>A0ABV4HQ19_9GAMM</name>
<organism evidence="4 5">
    <name type="scientific">Luteimonas salinilitoris</name>
    <dbReference type="NCBI Taxonomy" id="3237697"/>
    <lineage>
        <taxon>Bacteria</taxon>
        <taxon>Pseudomonadati</taxon>
        <taxon>Pseudomonadota</taxon>
        <taxon>Gammaproteobacteria</taxon>
        <taxon>Lysobacterales</taxon>
        <taxon>Lysobacteraceae</taxon>
        <taxon>Luteimonas</taxon>
    </lineage>
</organism>
<dbReference type="PANTHER" id="PTHR43877">
    <property type="entry name" value="AMINOALKYLPHOSPHONATE N-ACETYLTRANSFERASE-RELATED-RELATED"/>
    <property type="match status" value="1"/>
</dbReference>
<comment type="caution">
    <text evidence="4">The sequence shown here is derived from an EMBL/GenBank/DDBJ whole genome shotgun (WGS) entry which is preliminary data.</text>
</comment>
<dbReference type="EMBL" id="JBFWIC010000010">
    <property type="protein sequence ID" value="MEZ0474841.1"/>
    <property type="molecule type" value="Genomic_DNA"/>
</dbReference>
<dbReference type="EC" id="2.3.-.-" evidence="4"/>
<dbReference type="PROSITE" id="PS51186">
    <property type="entry name" value="GNAT"/>
    <property type="match status" value="1"/>
</dbReference>
<dbReference type="Proteomes" id="UP001566331">
    <property type="component" value="Unassembled WGS sequence"/>
</dbReference>
<proteinExistence type="predicted"/>
<evidence type="ECO:0000259" key="3">
    <source>
        <dbReference type="PROSITE" id="PS51186"/>
    </source>
</evidence>
<evidence type="ECO:0000256" key="2">
    <source>
        <dbReference type="ARBA" id="ARBA00023315"/>
    </source>
</evidence>
<dbReference type="CDD" id="cd04301">
    <property type="entry name" value="NAT_SF"/>
    <property type="match status" value="1"/>
</dbReference>